<sequence length="365" mass="40563">AAAGAKTAITIYCDGQPSVVWGNDSTTYTIGVSKLTLAGNAGEGQPFTTSLCPVVFCLLDSENRTALESAFGCFERLLRRVVDDVDIKVGGAVADAQVATMQALQATFNNVMTHRCRWHRQQAIAKADKLNNIDRAQAKSIGEMLERSGDPLVHEGILKSALADTKTFSARLRKYLETSSEECFGKCYLLPVWYDEAREPHLLTMSLDNNVSESFNAVVKRKLGRRMASGYEVYSHFLEISTILDAYLERGTFTKYDTVRLPLLDSSISRASTRLPNSSIRVSGEMYLVASAGRSQQHLMSSDIEKFQRRNHQLLRDWDSSVLSLYSVRWLCEQWVCQCLAYCQSGQCHHVAMVLEATGAADSSR</sequence>
<evidence type="ECO:0000256" key="1">
    <source>
        <dbReference type="PROSITE-ProRule" id="PRU00325"/>
    </source>
</evidence>
<gene>
    <name evidence="3" type="ORF">FOZ62_005624</name>
</gene>
<dbReference type="EMBL" id="JABANM010028699">
    <property type="protein sequence ID" value="KAF4709272.1"/>
    <property type="molecule type" value="Genomic_DNA"/>
</dbReference>
<evidence type="ECO:0000313" key="4">
    <source>
        <dbReference type="Proteomes" id="UP000574390"/>
    </source>
</evidence>
<dbReference type="Proteomes" id="UP000574390">
    <property type="component" value="Unassembled WGS sequence"/>
</dbReference>
<dbReference type="AlphaFoldDB" id="A0A7J6QM48"/>
<comment type="caution">
    <text evidence="3">The sequence shown here is derived from an EMBL/GenBank/DDBJ whole genome shotgun (WGS) entry which is preliminary data.</text>
</comment>
<proteinExistence type="predicted"/>
<protein>
    <recommendedName>
        <fullName evidence="2">SWIM-type domain-containing protein</fullName>
    </recommendedName>
</protein>
<dbReference type="GO" id="GO:0008270">
    <property type="term" value="F:zinc ion binding"/>
    <property type="evidence" value="ECO:0007669"/>
    <property type="project" value="UniProtKB-KW"/>
</dbReference>
<keyword evidence="1" id="KW-0479">Metal-binding</keyword>
<dbReference type="PROSITE" id="PS50966">
    <property type="entry name" value="ZF_SWIM"/>
    <property type="match status" value="1"/>
</dbReference>
<evidence type="ECO:0000259" key="2">
    <source>
        <dbReference type="PROSITE" id="PS50966"/>
    </source>
</evidence>
<feature type="non-terminal residue" evidence="3">
    <location>
        <position position="1"/>
    </location>
</feature>
<feature type="domain" description="SWIM-type" evidence="2">
    <location>
        <begin position="326"/>
        <end position="359"/>
    </location>
</feature>
<accession>A0A7J6QM48</accession>
<organism evidence="3 4">
    <name type="scientific">Perkinsus olseni</name>
    <name type="common">Perkinsus atlanticus</name>
    <dbReference type="NCBI Taxonomy" id="32597"/>
    <lineage>
        <taxon>Eukaryota</taxon>
        <taxon>Sar</taxon>
        <taxon>Alveolata</taxon>
        <taxon>Perkinsozoa</taxon>
        <taxon>Perkinsea</taxon>
        <taxon>Perkinsida</taxon>
        <taxon>Perkinsidae</taxon>
        <taxon>Perkinsus</taxon>
    </lineage>
</organism>
<dbReference type="InterPro" id="IPR007527">
    <property type="entry name" value="Znf_SWIM"/>
</dbReference>
<keyword evidence="1" id="KW-0863">Zinc-finger</keyword>
<keyword evidence="1" id="KW-0862">Zinc</keyword>
<evidence type="ECO:0000313" key="3">
    <source>
        <dbReference type="EMBL" id="KAF4709272.1"/>
    </source>
</evidence>
<reference evidence="3 4" key="1">
    <citation type="submission" date="2020-04" db="EMBL/GenBank/DDBJ databases">
        <title>Perkinsus olseni comparative genomics.</title>
        <authorList>
            <person name="Bogema D.R."/>
        </authorList>
    </citation>
    <scope>NUCLEOTIDE SEQUENCE [LARGE SCALE GENOMIC DNA]</scope>
    <source>
        <strain evidence="3">ATCC PRA-205</strain>
    </source>
</reference>
<name>A0A7J6QM48_PEROL</name>
<feature type="non-terminal residue" evidence="3">
    <location>
        <position position="365"/>
    </location>
</feature>